<accession>A0A7W5ZWI4</accession>
<sequence length="89" mass="9925">MARPILGRHVRAVNDNAEEWCASWPQESAALDTALRLFAAHGFSAAARARDAAEIAEGSGDGDRAGFWLEVCRTLDRRMARDFQRRKHS</sequence>
<dbReference type="RefSeq" id="WP_246385824.1">
    <property type="nucleotide sequence ID" value="NZ_JACICY010000004.1"/>
</dbReference>
<organism evidence="1 2">
    <name type="scientific">Novosphingobium hassiacum</name>
    <dbReference type="NCBI Taxonomy" id="173676"/>
    <lineage>
        <taxon>Bacteria</taxon>
        <taxon>Pseudomonadati</taxon>
        <taxon>Pseudomonadota</taxon>
        <taxon>Alphaproteobacteria</taxon>
        <taxon>Sphingomonadales</taxon>
        <taxon>Sphingomonadaceae</taxon>
        <taxon>Novosphingobium</taxon>
    </lineage>
</organism>
<comment type="caution">
    <text evidence="1">The sequence shown here is derived from an EMBL/GenBank/DDBJ whole genome shotgun (WGS) entry which is preliminary data.</text>
</comment>
<dbReference type="AlphaFoldDB" id="A0A7W5ZWI4"/>
<reference evidence="1 2" key="1">
    <citation type="submission" date="2020-08" db="EMBL/GenBank/DDBJ databases">
        <title>Genomic Encyclopedia of Type Strains, Phase IV (KMG-IV): sequencing the most valuable type-strain genomes for metagenomic binning, comparative biology and taxonomic classification.</title>
        <authorList>
            <person name="Goeker M."/>
        </authorList>
    </citation>
    <scope>NUCLEOTIDE SEQUENCE [LARGE SCALE GENOMIC DNA]</scope>
    <source>
        <strain evidence="1 2">DSM 14552</strain>
    </source>
</reference>
<name>A0A7W5ZWI4_9SPHN</name>
<keyword evidence="2" id="KW-1185">Reference proteome</keyword>
<evidence type="ECO:0000313" key="2">
    <source>
        <dbReference type="Proteomes" id="UP000562395"/>
    </source>
</evidence>
<dbReference type="Proteomes" id="UP000562395">
    <property type="component" value="Unassembled WGS sequence"/>
</dbReference>
<proteinExistence type="predicted"/>
<protein>
    <submittedName>
        <fullName evidence="1">Uncharacterized protein</fullName>
    </submittedName>
</protein>
<gene>
    <name evidence="1" type="ORF">GGQ88_002085</name>
</gene>
<dbReference type="EMBL" id="JACICY010000004">
    <property type="protein sequence ID" value="MBB3860816.1"/>
    <property type="molecule type" value="Genomic_DNA"/>
</dbReference>
<evidence type="ECO:0000313" key="1">
    <source>
        <dbReference type="EMBL" id="MBB3860816.1"/>
    </source>
</evidence>